<name>A0PDN9_9SAUR</name>
<organism evidence="2">
    <name type="scientific">Anilios australis</name>
    <name type="common">Southern blind snake</name>
    <dbReference type="NCBI Taxonomy" id="71009"/>
    <lineage>
        <taxon>Eukaryota</taxon>
        <taxon>Metazoa</taxon>
        <taxon>Chordata</taxon>
        <taxon>Craniata</taxon>
        <taxon>Vertebrata</taxon>
        <taxon>Euteleostomi</taxon>
        <taxon>Lepidosauria</taxon>
        <taxon>Squamata</taxon>
        <taxon>Bifurcata</taxon>
        <taxon>Unidentata</taxon>
        <taxon>Episquamata</taxon>
        <taxon>Toxicofera</taxon>
        <taxon>Serpentes</taxon>
        <taxon>Typhlopoidea</taxon>
        <taxon>Typhlopidae</taxon>
        <taxon>Anilios</taxon>
    </lineage>
</organism>
<evidence type="ECO:0000256" key="1">
    <source>
        <dbReference type="SAM" id="Phobius"/>
    </source>
</evidence>
<feature type="transmembrane region" description="Helical" evidence="1">
    <location>
        <begin position="9"/>
        <end position="27"/>
    </location>
</feature>
<keyword evidence="1" id="KW-0472">Membrane</keyword>
<keyword evidence="2" id="KW-0496">Mitochondrion</keyword>
<reference evidence="2" key="1">
    <citation type="journal article" date="2006" name="Zool. Scr.">
        <title>A mitogenomic study on the phylogenetic position of snakes.</title>
        <authorList>
            <person name="Douglas D."/>
            <person name="Janke A."/>
            <person name="Arnason U."/>
        </authorList>
    </citation>
    <scope>NUCLEOTIDE SEQUENCE</scope>
</reference>
<dbReference type="AlphaFoldDB" id="A0PDN9"/>
<sequence length="53" mass="6266">MPQLSKTNLVLMFTCTWLSLYLIWLAMKKFNLSSNPTNTTTTQKSTPWHWPYT</sequence>
<proteinExistence type="predicted"/>
<keyword evidence="1" id="KW-0812">Transmembrane</keyword>
<reference evidence="2" key="2">
    <citation type="submission" date="2006-03" db="EMBL/GenBank/DDBJ databases">
        <authorList>
            <person name="Douglas D.A."/>
        </authorList>
    </citation>
    <scope>NUCLEOTIDE SEQUENCE</scope>
</reference>
<keyword evidence="1" id="KW-1133">Transmembrane helix</keyword>
<protein>
    <submittedName>
        <fullName evidence="2">ATPase subunit 8</fullName>
    </submittedName>
</protein>
<geneLocation type="mitochondrion" evidence="2"/>
<accession>A0PDN9</accession>
<gene>
    <name evidence="2" type="primary">atp8</name>
</gene>
<dbReference type="EMBL" id="AM236346">
    <property type="protein sequence ID" value="CAL37025.1"/>
    <property type="molecule type" value="Genomic_DNA"/>
</dbReference>
<evidence type="ECO:0000313" key="2">
    <source>
        <dbReference type="EMBL" id="CAL37025.1"/>
    </source>
</evidence>